<keyword evidence="6" id="KW-0393">Immunoglobulin domain</keyword>
<dbReference type="InterPro" id="IPR050504">
    <property type="entry name" value="IgSF_BTN/MOG"/>
</dbReference>
<gene>
    <name evidence="10" type="primary">vtcn1</name>
</gene>
<evidence type="ECO:0000256" key="7">
    <source>
        <dbReference type="SAM" id="Phobius"/>
    </source>
</evidence>
<keyword evidence="4" id="KW-1015">Disulfide bond</keyword>
<dbReference type="GO" id="GO:0001817">
    <property type="term" value="P:regulation of cytokine production"/>
    <property type="evidence" value="ECO:0007669"/>
    <property type="project" value="TreeGrafter"/>
</dbReference>
<dbReference type="InterPro" id="IPR007110">
    <property type="entry name" value="Ig-like_dom"/>
</dbReference>
<dbReference type="PANTHER" id="PTHR24100:SF0">
    <property type="entry name" value="V-SET DOMAIN-CONTAINING T-CELL ACTIVATION INHIBITOR 1"/>
    <property type="match status" value="1"/>
</dbReference>
<dbReference type="PANTHER" id="PTHR24100">
    <property type="entry name" value="BUTYROPHILIN"/>
    <property type="match status" value="1"/>
</dbReference>
<comment type="subcellular location">
    <subcellularLocation>
        <location evidence="1">Membrane</location>
    </subcellularLocation>
</comment>
<keyword evidence="9" id="KW-1185">Reference proteome</keyword>
<dbReference type="GO" id="GO:0050852">
    <property type="term" value="P:T cell receptor signaling pathway"/>
    <property type="evidence" value="ECO:0007669"/>
    <property type="project" value="TreeGrafter"/>
</dbReference>
<evidence type="ECO:0000256" key="2">
    <source>
        <dbReference type="ARBA" id="ARBA00022729"/>
    </source>
</evidence>
<dbReference type="SUPFAM" id="SSF48726">
    <property type="entry name" value="Immunoglobulin"/>
    <property type="match status" value="2"/>
</dbReference>
<sequence>MAALSQIIFYSMVTLILVFSALIILILALTFTKSSPRVMSSDAAPVANLGRDELLSCFLSTSSSAAALAQVSVTWERKDLSALVYKFDNGAPDLAKQAPQYKDRTQVFPGQLVSGNASLLLRSVRSGDGGVYTCTISSSGGGGTVNINLRAAAFSAPTFNVSGDALRALAGGWLPEPDVTWADAAGRPLSANTSVELSAAGTFSVASALPSVNASSTYTCSIHSRLVAAVSEATVAQDYSVSAKTEFYFGAAPSLLAPAYLNIITSVLCIYS</sequence>
<dbReference type="Gene3D" id="2.60.40.10">
    <property type="entry name" value="Immunoglobulins"/>
    <property type="match status" value="2"/>
</dbReference>
<dbReference type="AlphaFoldDB" id="A0A6P7LGI5"/>
<evidence type="ECO:0000256" key="3">
    <source>
        <dbReference type="ARBA" id="ARBA00023136"/>
    </source>
</evidence>
<dbReference type="FunFam" id="2.60.40.10:FF:000142">
    <property type="entry name" value="V-set domain-containing T-cell activation inhibitor 1"/>
    <property type="match status" value="1"/>
</dbReference>
<protein>
    <submittedName>
        <fullName evidence="10">V-set domain containing T-cell activation inhibitor 1</fullName>
    </submittedName>
</protein>
<dbReference type="PROSITE" id="PS50835">
    <property type="entry name" value="IG_LIKE"/>
    <property type="match status" value="1"/>
</dbReference>
<keyword evidence="5" id="KW-0325">Glycoprotein</keyword>
<evidence type="ECO:0000313" key="9">
    <source>
        <dbReference type="Proteomes" id="UP000515150"/>
    </source>
</evidence>
<evidence type="ECO:0000256" key="1">
    <source>
        <dbReference type="ARBA" id="ARBA00004370"/>
    </source>
</evidence>
<evidence type="ECO:0000256" key="4">
    <source>
        <dbReference type="ARBA" id="ARBA00023157"/>
    </source>
</evidence>
<dbReference type="Proteomes" id="UP000515150">
    <property type="component" value="Chromosome 21"/>
</dbReference>
<dbReference type="GO" id="GO:1903037">
    <property type="term" value="P:regulation of leukocyte cell-cell adhesion"/>
    <property type="evidence" value="ECO:0007669"/>
    <property type="project" value="UniProtKB-ARBA"/>
</dbReference>
<dbReference type="InterPro" id="IPR013783">
    <property type="entry name" value="Ig-like_fold"/>
</dbReference>
<dbReference type="CTD" id="79679"/>
<accession>A0A6P7LGI5</accession>
<feature type="transmembrane region" description="Helical" evidence="7">
    <location>
        <begin position="7"/>
        <end position="31"/>
    </location>
</feature>
<dbReference type="KEGG" id="bspl:114847591"/>
<proteinExistence type="predicted"/>
<keyword evidence="7" id="KW-1133">Transmembrane helix</keyword>
<keyword evidence="2" id="KW-0732">Signal</keyword>
<dbReference type="GeneID" id="114847591"/>
<dbReference type="GO" id="GO:0009897">
    <property type="term" value="C:external side of plasma membrane"/>
    <property type="evidence" value="ECO:0007669"/>
    <property type="project" value="TreeGrafter"/>
</dbReference>
<dbReference type="InterPro" id="IPR013106">
    <property type="entry name" value="Ig_V-set"/>
</dbReference>
<dbReference type="GO" id="GO:0005102">
    <property type="term" value="F:signaling receptor binding"/>
    <property type="evidence" value="ECO:0007669"/>
    <property type="project" value="TreeGrafter"/>
</dbReference>
<keyword evidence="3 7" id="KW-0472">Membrane</keyword>
<name>A0A6P7LGI5_BETSP</name>
<evidence type="ECO:0000256" key="5">
    <source>
        <dbReference type="ARBA" id="ARBA00023180"/>
    </source>
</evidence>
<reference evidence="10" key="1">
    <citation type="submission" date="2025-08" db="UniProtKB">
        <authorList>
            <consortium name="RefSeq"/>
        </authorList>
    </citation>
    <scope>IDENTIFICATION</scope>
</reference>
<dbReference type="InterPro" id="IPR036179">
    <property type="entry name" value="Ig-like_dom_sf"/>
</dbReference>
<dbReference type="RefSeq" id="XP_028993340.1">
    <property type="nucleotide sequence ID" value="XM_029137507.3"/>
</dbReference>
<evidence type="ECO:0000256" key="6">
    <source>
        <dbReference type="ARBA" id="ARBA00023319"/>
    </source>
</evidence>
<evidence type="ECO:0000313" key="10">
    <source>
        <dbReference type="RefSeq" id="XP_028993340.1"/>
    </source>
</evidence>
<keyword evidence="7" id="KW-0812">Transmembrane</keyword>
<evidence type="ECO:0000259" key="8">
    <source>
        <dbReference type="PROSITE" id="PS50835"/>
    </source>
</evidence>
<feature type="domain" description="Ig-like" evidence="8">
    <location>
        <begin position="36"/>
        <end position="150"/>
    </location>
</feature>
<organism evidence="9 10">
    <name type="scientific">Betta splendens</name>
    <name type="common">Siamese fighting fish</name>
    <dbReference type="NCBI Taxonomy" id="158456"/>
    <lineage>
        <taxon>Eukaryota</taxon>
        <taxon>Metazoa</taxon>
        <taxon>Chordata</taxon>
        <taxon>Craniata</taxon>
        <taxon>Vertebrata</taxon>
        <taxon>Euteleostomi</taxon>
        <taxon>Actinopterygii</taxon>
        <taxon>Neopterygii</taxon>
        <taxon>Teleostei</taxon>
        <taxon>Neoteleostei</taxon>
        <taxon>Acanthomorphata</taxon>
        <taxon>Anabantaria</taxon>
        <taxon>Anabantiformes</taxon>
        <taxon>Anabantoidei</taxon>
        <taxon>Osphronemidae</taxon>
        <taxon>Betta</taxon>
    </lineage>
</organism>
<dbReference type="OrthoDB" id="8901134at2759"/>
<dbReference type="Pfam" id="PF07686">
    <property type="entry name" value="V-set"/>
    <property type="match status" value="1"/>
</dbReference>
<dbReference type="InterPro" id="IPR053896">
    <property type="entry name" value="BTN3A2-like_Ig-C"/>
</dbReference>
<dbReference type="GO" id="GO:0050863">
    <property type="term" value="P:regulation of T cell activation"/>
    <property type="evidence" value="ECO:0007669"/>
    <property type="project" value="UniProtKB-ARBA"/>
</dbReference>
<dbReference type="Pfam" id="PF22705">
    <property type="entry name" value="C2-set_3"/>
    <property type="match status" value="1"/>
</dbReference>